<dbReference type="Pfam" id="PF02342">
    <property type="entry name" value="TerD"/>
    <property type="match status" value="1"/>
</dbReference>
<dbReference type="InterPro" id="IPR003325">
    <property type="entry name" value="TerD"/>
</dbReference>
<dbReference type="PROSITE" id="PS50234">
    <property type="entry name" value="VWFA"/>
    <property type="match status" value="1"/>
</dbReference>
<dbReference type="InterPro" id="IPR002035">
    <property type="entry name" value="VWF_A"/>
</dbReference>
<dbReference type="CDD" id="cd06974">
    <property type="entry name" value="TerD_like"/>
    <property type="match status" value="1"/>
</dbReference>
<gene>
    <name evidence="3" type="ORF">HLH17_17220</name>
</gene>
<dbReference type="InterPro" id="IPR036465">
    <property type="entry name" value="vWFA_dom_sf"/>
</dbReference>
<dbReference type="InterPro" id="IPR051324">
    <property type="entry name" value="Stress/Tellurium_Resist"/>
</dbReference>
<name>A0A7Y2RJ59_9GAMM</name>
<sequence length="428" mass="48365">MQLVSGQKIALNQLIQNDKKFTLRVQFKASFDVDISSFGVGQNDKLFNDDYMTFYNQLKTPKCEVQYSQQGNLNLFTFDLNKIDVAQLPRFVICATVANDQATMQNIQSGQIDLVNQQGEVLAIYQLNASDFSQEKAVMLTEIYFKNDLWRIAAIGQGFNGGLKALVKHFGGEVAENICSPMNTASKLDLKKKVILDKVEKIAPYLVDITKKSLISLEKNNLLGIKARVALVLDYSGSMSQQYKSGEVQQVLNRIMPLALNFDDDGSFECWAFAEKSLRLNDVRLDNLNNYIASEQGGYKKWNAGAGYNNEPAVLEEVLRYFNKESPSDLPVYIVFISDGGISEARKIKKILQEASSQPIFWQFVGIGGRNYGVLEKLDIMEGRVVDNCNFFKIDNIESISESMLYDFLLREFPIWLTEAKNKNIVSR</sequence>
<accession>A0A7Y2RJ59</accession>
<evidence type="ECO:0000313" key="3">
    <source>
        <dbReference type="EMBL" id="NNH79346.1"/>
    </source>
</evidence>
<dbReference type="GO" id="GO:0046690">
    <property type="term" value="P:response to tellurium ion"/>
    <property type="evidence" value="ECO:0007669"/>
    <property type="project" value="UniProtKB-KW"/>
</dbReference>
<dbReference type="Gene3D" id="3.40.50.410">
    <property type="entry name" value="von Willebrand factor, type A domain"/>
    <property type="match status" value="1"/>
</dbReference>
<dbReference type="PANTHER" id="PTHR32097:SF3">
    <property type="entry name" value="TELLURITE RESISTANCE PROTEIN"/>
    <property type="match status" value="1"/>
</dbReference>
<protein>
    <submittedName>
        <fullName evidence="3">Tellurium resistance protein</fullName>
    </submittedName>
</protein>
<dbReference type="InterPro" id="IPR019303">
    <property type="entry name" value="vWA_TerF_C"/>
</dbReference>
<evidence type="ECO:0000256" key="1">
    <source>
        <dbReference type="ARBA" id="ARBA00022686"/>
    </source>
</evidence>
<keyword evidence="1" id="KW-0778">Tellurium resistance</keyword>
<dbReference type="AlphaFoldDB" id="A0A7Y2RJ59"/>
<dbReference type="Gene3D" id="2.60.60.30">
    <property type="entry name" value="sav2460 like domains"/>
    <property type="match status" value="1"/>
</dbReference>
<dbReference type="PANTHER" id="PTHR32097">
    <property type="entry name" value="CAMP-BINDING PROTEIN 1-RELATED"/>
    <property type="match status" value="1"/>
</dbReference>
<dbReference type="RefSeq" id="WP_171541321.1">
    <property type="nucleotide sequence ID" value="NZ_JABERL010000078.1"/>
</dbReference>
<organism evidence="3 4">
    <name type="scientific">Acinetobacter terrae</name>
    <dbReference type="NCBI Taxonomy" id="2731247"/>
    <lineage>
        <taxon>Bacteria</taxon>
        <taxon>Pseudomonadati</taxon>
        <taxon>Pseudomonadota</taxon>
        <taxon>Gammaproteobacteria</taxon>
        <taxon>Moraxellales</taxon>
        <taxon>Moraxellaceae</taxon>
        <taxon>Acinetobacter</taxon>
        <taxon>Acinetobacter Taxon 24</taxon>
    </lineage>
</organism>
<evidence type="ECO:0000259" key="2">
    <source>
        <dbReference type="PROSITE" id="PS50234"/>
    </source>
</evidence>
<dbReference type="EMBL" id="JABERL010000078">
    <property type="protein sequence ID" value="NNH79346.1"/>
    <property type="molecule type" value="Genomic_DNA"/>
</dbReference>
<dbReference type="Pfam" id="PF10138">
    <property type="entry name" value="vWA-TerF-like"/>
    <property type="match status" value="1"/>
</dbReference>
<evidence type="ECO:0000313" key="4">
    <source>
        <dbReference type="Proteomes" id="UP000569202"/>
    </source>
</evidence>
<dbReference type="SUPFAM" id="SSF53300">
    <property type="entry name" value="vWA-like"/>
    <property type="match status" value="1"/>
</dbReference>
<feature type="domain" description="VWFA" evidence="2">
    <location>
        <begin position="228"/>
        <end position="409"/>
    </location>
</feature>
<dbReference type="Proteomes" id="UP000569202">
    <property type="component" value="Unassembled WGS sequence"/>
</dbReference>
<dbReference type="SMART" id="SM00327">
    <property type="entry name" value="VWA"/>
    <property type="match status" value="1"/>
</dbReference>
<comment type="caution">
    <text evidence="3">The sequence shown here is derived from an EMBL/GenBank/DDBJ whole genome shotgun (WGS) entry which is preliminary data.</text>
</comment>
<reference evidence="3 4" key="1">
    <citation type="submission" date="2020-04" db="EMBL/GenBank/DDBJ databases">
        <title>Acinetobacter Taxon 24.</title>
        <authorList>
            <person name="Nemec A."/>
            <person name="Radolfova-Krizova L."/>
            <person name="Higgins P.G."/>
            <person name="Spanelova P."/>
        </authorList>
    </citation>
    <scope>NUCLEOTIDE SEQUENCE [LARGE SCALE GENOMIC DNA]</scope>
    <source>
        <strain evidence="3 4">ANC 5380</strain>
    </source>
</reference>
<proteinExistence type="predicted"/>